<reference evidence="1" key="1">
    <citation type="journal article" date="2023" name="G3 (Bethesda)">
        <title>A reference genome for the long-term kleptoplast-retaining sea slug Elysia crispata morphotype clarki.</title>
        <authorList>
            <person name="Eastman K.E."/>
            <person name="Pendleton A.L."/>
            <person name="Shaikh M.A."/>
            <person name="Suttiyut T."/>
            <person name="Ogas R."/>
            <person name="Tomko P."/>
            <person name="Gavelis G."/>
            <person name="Widhalm J.R."/>
            <person name="Wisecaver J.H."/>
        </authorList>
    </citation>
    <scope>NUCLEOTIDE SEQUENCE</scope>
    <source>
        <strain evidence="1">ECLA1</strain>
    </source>
</reference>
<evidence type="ECO:0000313" key="2">
    <source>
        <dbReference type="Proteomes" id="UP001283361"/>
    </source>
</evidence>
<accession>A0AAE1D703</accession>
<protein>
    <submittedName>
        <fullName evidence="1">Uncharacterized protein</fullName>
    </submittedName>
</protein>
<keyword evidence="2" id="KW-1185">Reference proteome</keyword>
<comment type="caution">
    <text evidence="1">The sequence shown here is derived from an EMBL/GenBank/DDBJ whole genome shotgun (WGS) entry which is preliminary data.</text>
</comment>
<proteinExistence type="predicted"/>
<dbReference type="EMBL" id="JAWDGP010005094">
    <property type="protein sequence ID" value="KAK3759647.1"/>
    <property type="molecule type" value="Genomic_DNA"/>
</dbReference>
<name>A0AAE1D703_9GAST</name>
<sequence length="97" mass="11410">MFSVKHLVVYEFWAHTLDIPHYVDILCVSPQHKPRAQNSSPYRNDPCTISIRKYVLRWMQSVQALLWTVMDCQHHGYLALKKSRFGVDETLLPIINN</sequence>
<evidence type="ECO:0000313" key="1">
    <source>
        <dbReference type="EMBL" id="KAK3759647.1"/>
    </source>
</evidence>
<dbReference type="AlphaFoldDB" id="A0AAE1D703"/>
<dbReference type="Proteomes" id="UP001283361">
    <property type="component" value="Unassembled WGS sequence"/>
</dbReference>
<gene>
    <name evidence="1" type="ORF">RRG08_062179</name>
</gene>
<organism evidence="1 2">
    <name type="scientific">Elysia crispata</name>
    <name type="common">lettuce slug</name>
    <dbReference type="NCBI Taxonomy" id="231223"/>
    <lineage>
        <taxon>Eukaryota</taxon>
        <taxon>Metazoa</taxon>
        <taxon>Spiralia</taxon>
        <taxon>Lophotrochozoa</taxon>
        <taxon>Mollusca</taxon>
        <taxon>Gastropoda</taxon>
        <taxon>Heterobranchia</taxon>
        <taxon>Euthyneura</taxon>
        <taxon>Panpulmonata</taxon>
        <taxon>Sacoglossa</taxon>
        <taxon>Placobranchoidea</taxon>
        <taxon>Plakobranchidae</taxon>
        <taxon>Elysia</taxon>
    </lineage>
</organism>